<dbReference type="Proteomes" id="UP001156140">
    <property type="component" value="Unassembled WGS sequence"/>
</dbReference>
<accession>A0AA41UC17</accession>
<dbReference type="PANTHER" id="PTHR28620">
    <property type="entry name" value="CENTROMERE PROTEIN V"/>
    <property type="match status" value="1"/>
</dbReference>
<dbReference type="GO" id="GO:0016846">
    <property type="term" value="F:carbon-sulfur lyase activity"/>
    <property type="evidence" value="ECO:0007669"/>
    <property type="project" value="InterPro"/>
</dbReference>
<proteinExistence type="inferred from homology"/>
<protein>
    <submittedName>
        <fullName evidence="5">GFA family protein</fullName>
    </submittedName>
</protein>
<feature type="domain" description="CENP-V/GFA" evidence="4">
    <location>
        <begin position="3"/>
        <end position="121"/>
    </location>
</feature>
<dbReference type="GO" id="GO:0046872">
    <property type="term" value="F:metal ion binding"/>
    <property type="evidence" value="ECO:0007669"/>
    <property type="project" value="UniProtKB-KW"/>
</dbReference>
<sequence length="121" mass="13406">MSISGTCHCGAMHFTVNAAPTEAVECNCSYCSKSGGLWAYYTPADIVVQTSDADRIYTKSGYNKHHFCANCGCQIYGTSPEWSLDGNHDLEKVKIGINVRLLDDFDLSTVRVTRIDGRNMW</sequence>
<dbReference type="InterPro" id="IPR052355">
    <property type="entry name" value="CENP-V-like"/>
</dbReference>
<gene>
    <name evidence="5" type="ORF">ML536_14885</name>
</gene>
<dbReference type="Gene3D" id="2.170.150.70">
    <property type="match status" value="1"/>
</dbReference>
<keyword evidence="2" id="KW-0479">Metal-binding</keyword>
<name>A0AA41UC17_9HYPH</name>
<keyword evidence="3" id="KW-0862">Zinc</keyword>
<dbReference type="Pfam" id="PF04828">
    <property type="entry name" value="GFA"/>
    <property type="match status" value="1"/>
</dbReference>
<comment type="caution">
    <text evidence="5">The sequence shown here is derived from an EMBL/GenBank/DDBJ whole genome shotgun (WGS) entry which is preliminary data.</text>
</comment>
<keyword evidence="6" id="KW-1185">Reference proteome</keyword>
<evidence type="ECO:0000256" key="3">
    <source>
        <dbReference type="ARBA" id="ARBA00022833"/>
    </source>
</evidence>
<evidence type="ECO:0000313" key="5">
    <source>
        <dbReference type="EMBL" id="MCI0128113.1"/>
    </source>
</evidence>
<comment type="similarity">
    <text evidence="1">Belongs to the Gfa family.</text>
</comment>
<dbReference type="PANTHER" id="PTHR28620:SF1">
    <property type="entry name" value="CENP-V_GFA DOMAIN-CONTAINING PROTEIN"/>
    <property type="match status" value="1"/>
</dbReference>
<evidence type="ECO:0000313" key="6">
    <source>
        <dbReference type="Proteomes" id="UP001156140"/>
    </source>
</evidence>
<evidence type="ECO:0000256" key="1">
    <source>
        <dbReference type="ARBA" id="ARBA00005495"/>
    </source>
</evidence>
<evidence type="ECO:0000256" key="2">
    <source>
        <dbReference type="ARBA" id="ARBA00022723"/>
    </source>
</evidence>
<evidence type="ECO:0000259" key="4">
    <source>
        <dbReference type="PROSITE" id="PS51891"/>
    </source>
</evidence>
<dbReference type="InterPro" id="IPR011057">
    <property type="entry name" value="Mss4-like_sf"/>
</dbReference>
<dbReference type="AlphaFoldDB" id="A0AA41UC17"/>
<reference evidence="5" key="1">
    <citation type="submission" date="2022-03" db="EMBL/GenBank/DDBJ databases">
        <title>The complete genome sequence of a Methyloterrigena soli.</title>
        <authorList>
            <person name="Zi Z."/>
        </authorList>
    </citation>
    <scope>NUCLEOTIDE SEQUENCE</scope>
    <source>
        <strain evidence="5">M48</strain>
    </source>
</reference>
<dbReference type="SUPFAM" id="SSF51316">
    <property type="entry name" value="Mss4-like"/>
    <property type="match status" value="1"/>
</dbReference>
<dbReference type="PROSITE" id="PS51891">
    <property type="entry name" value="CENP_V_GFA"/>
    <property type="match status" value="1"/>
</dbReference>
<dbReference type="InterPro" id="IPR006913">
    <property type="entry name" value="CENP-V/GFA"/>
</dbReference>
<dbReference type="EMBL" id="JALAZD010000001">
    <property type="protein sequence ID" value="MCI0128113.1"/>
    <property type="molecule type" value="Genomic_DNA"/>
</dbReference>
<dbReference type="RefSeq" id="WP_281736348.1">
    <property type="nucleotide sequence ID" value="NZ_JAKETQ010000001.1"/>
</dbReference>
<organism evidence="5 6">
    <name type="scientific">Paradevosia shaoguanensis</name>
    <dbReference type="NCBI Taxonomy" id="1335043"/>
    <lineage>
        <taxon>Bacteria</taxon>
        <taxon>Pseudomonadati</taxon>
        <taxon>Pseudomonadota</taxon>
        <taxon>Alphaproteobacteria</taxon>
        <taxon>Hyphomicrobiales</taxon>
        <taxon>Devosiaceae</taxon>
        <taxon>Paradevosia</taxon>
    </lineage>
</organism>